<feature type="domain" description="F-box" evidence="1">
    <location>
        <begin position="29"/>
        <end position="68"/>
    </location>
</feature>
<protein>
    <recommendedName>
        <fullName evidence="1">F-box domain-containing protein</fullName>
    </recommendedName>
</protein>
<dbReference type="EMBL" id="JBJKBG010000008">
    <property type="protein sequence ID" value="KAL3726666.1"/>
    <property type="molecule type" value="Genomic_DNA"/>
</dbReference>
<dbReference type="SMART" id="SM00256">
    <property type="entry name" value="FBOX"/>
    <property type="match status" value="1"/>
</dbReference>
<dbReference type="Proteomes" id="UP001634007">
    <property type="component" value="Unassembled WGS sequence"/>
</dbReference>
<evidence type="ECO:0000313" key="2">
    <source>
        <dbReference type="EMBL" id="KAL3726666.1"/>
    </source>
</evidence>
<evidence type="ECO:0000313" key="3">
    <source>
        <dbReference type="Proteomes" id="UP001634007"/>
    </source>
</evidence>
<dbReference type="PANTHER" id="PTHR31672">
    <property type="entry name" value="BNACNNG10540D PROTEIN"/>
    <property type="match status" value="1"/>
</dbReference>
<dbReference type="FunFam" id="1.20.1280.50:FF:000030">
    <property type="entry name" value="F-box/kelch-repeat protein At3g61590"/>
    <property type="match status" value="1"/>
</dbReference>
<reference evidence="2 3" key="1">
    <citation type="submission" date="2024-11" db="EMBL/GenBank/DDBJ databases">
        <title>Chromosome-level genome assembly of Eucalyptus globulus Labill. provides insights into its genome evolution.</title>
        <authorList>
            <person name="Li X."/>
        </authorList>
    </citation>
    <scope>NUCLEOTIDE SEQUENCE [LARGE SCALE GENOMIC DNA]</scope>
    <source>
        <strain evidence="2">CL2024</strain>
        <tissue evidence="2">Fresh tender leaves</tissue>
    </source>
</reference>
<keyword evidence="3" id="KW-1185">Reference proteome</keyword>
<gene>
    <name evidence="2" type="ORF">ACJRO7_031554</name>
</gene>
<proteinExistence type="predicted"/>
<dbReference type="AlphaFoldDB" id="A0ABD3JLF2"/>
<evidence type="ECO:0000259" key="1">
    <source>
        <dbReference type="PROSITE" id="PS50181"/>
    </source>
</evidence>
<dbReference type="Pfam" id="PF00646">
    <property type="entry name" value="F-box"/>
    <property type="match status" value="1"/>
</dbReference>
<dbReference type="SUPFAM" id="SSF117281">
    <property type="entry name" value="Kelch motif"/>
    <property type="match status" value="1"/>
</dbReference>
<dbReference type="Pfam" id="PF24750">
    <property type="entry name" value="b-prop_At3g26010-like"/>
    <property type="match status" value="1"/>
</dbReference>
<dbReference type="InterPro" id="IPR056592">
    <property type="entry name" value="Beta-prop_At3g26010-like"/>
</dbReference>
<dbReference type="PROSITE" id="PS50181">
    <property type="entry name" value="FBOX"/>
    <property type="match status" value="1"/>
</dbReference>
<organism evidence="2 3">
    <name type="scientific">Eucalyptus globulus</name>
    <name type="common">Tasmanian blue gum</name>
    <dbReference type="NCBI Taxonomy" id="34317"/>
    <lineage>
        <taxon>Eukaryota</taxon>
        <taxon>Viridiplantae</taxon>
        <taxon>Streptophyta</taxon>
        <taxon>Embryophyta</taxon>
        <taxon>Tracheophyta</taxon>
        <taxon>Spermatophyta</taxon>
        <taxon>Magnoliopsida</taxon>
        <taxon>eudicotyledons</taxon>
        <taxon>Gunneridae</taxon>
        <taxon>Pentapetalae</taxon>
        <taxon>rosids</taxon>
        <taxon>malvids</taxon>
        <taxon>Myrtales</taxon>
        <taxon>Myrtaceae</taxon>
        <taxon>Myrtoideae</taxon>
        <taxon>Eucalypteae</taxon>
        <taxon>Eucalyptus</taxon>
    </lineage>
</organism>
<sequence length="382" mass="42753">MPRDDKKRRVSTAICECDRSAKVSMDWVLPDDLLEQILACLPFADLGRAGAVCPRWRGIITSRSFREIILHGVSQRPWLLGPPGLAFDPVYSVWCKLDSSRSKAPAPFMLKVVASTGLISVLGEYKNGYSGLIVCNPLTRKWRIIGRSPRVENVFDTTLAITVSRTTSSYKVSTVTTKDLPGVLIGRELSIELYNSETKMWVTCMTEVLRGWRSGYDSAICDGVLYFSIYPTGDVSPENSCGLVMYDLSGRCSNGLLASFVPVPCSLPRGSLMNMQEKLVLVGDISKDDRSLFTSMKGVGIWVLNGREWHEIARMPDDLFLGFGSYPWLRSYGLKDLIYILRGPYVVTFDMNQKQWSRNSLAEVSTCIYAGSCFEPWREIVP</sequence>
<comment type="caution">
    <text evidence="2">The sequence shown here is derived from an EMBL/GenBank/DDBJ whole genome shotgun (WGS) entry which is preliminary data.</text>
</comment>
<dbReference type="InterPro" id="IPR036047">
    <property type="entry name" value="F-box-like_dom_sf"/>
</dbReference>
<dbReference type="SUPFAM" id="SSF81383">
    <property type="entry name" value="F-box domain"/>
    <property type="match status" value="1"/>
</dbReference>
<dbReference type="InterPro" id="IPR050796">
    <property type="entry name" value="SCF_F-box_component"/>
</dbReference>
<dbReference type="Gene3D" id="1.20.1280.50">
    <property type="match status" value="1"/>
</dbReference>
<name>A0ABD3JLF2_EUCGL</name>
<dbReference type="CDD" id="cd09917">
    <property type="entry name" value="F-box_SF"/>
    <property type="match status" value="1"/>
</dbReference>
<dbReference type="InterPro" id="IPR001810">
    <property type="entry name" value="F-box_dom"/>
</dbReference>
<accession>A0ABD3JLF2</accession>
<dbReference type="InterPro" id="IPR015915">
    <property type="entry name" value="Kelch-typ_b-propeller"/>
</dbReference>